<dbReference type="AlphaFoldDB" id="A0A091C434"/>
<name>A0A091C434_9ENTE</name>
<protein>
    <recommendedName>
        <fullName evidence="3">Mga helix-turn-helix domain-containing protein</fullName>
    </recommendedName>
</protein>
<dbReference type="InterPro" id="IPR036388">
    <property type="entry name" value="WH-like_DNA-bd_sf"/>
</dbReference>
<organism evidence="4 5">
    <name type="scientific">Tetragenococcus muriaticus PMC-11-5</name>
    <dbReference type="NCBI Taxonomy" id="1302649"/>
    <lineage>
        <taxon>Bacteria</taxon>
        <taxon>Bacillati</taxon>
        <taxon>Bacillota</taxon>
        <taxon>Bacilli</taxon>
        <taxon>Lactobacillales</taxon>
        <taxon>Enterococcaceae</taxon>
        <taxon>Tetragenococcus</taxon>
    </lineage>
</organism>
<keyword evidence="2" id="KW-0804">Transcription</keyword>
<evidence type="ECO:0000313" key="4">
    <source>
        <dbReference type="EMBL" id="KFN91420.1"/>
    </source>
</evidence>
<accession>A0A091C434</accession>
<dbReference type="PANTHER" id="PTHR30185">
    <property type="entry name" value="CRYPTIC BETA-GLUCOSIDE BGL OPERON ANTITERMINATOR"/>
    <property type="match status" value="1"/>
</dbReference>
<evidence type="ECO:0000313" key="5">
    <source>
        <dbReference type="Proteomes" id="UP000029380"/>
    </source>
</evidence>
<dbReference type="OrthoDB" id="2198627at2"/>
<dbReference type="PATRIC" id="fig|1302649.3.peg.1397"/>
<dbReference type="EMBL" id="JPVU01000151">
    <property type="protein sequence ID" value="KFN91420.1"/>
    <property type="molecule type" value="Genomic_DNA"/>
</dbReference>
<dbReference type="Pfam" id="PF05043">
    <property type="entry name" value="Mga"/>
    <property type="match status" value="1"/>
</dbReference>
<keyword evidence="1" id="KW-0805">Transcription regulation</keyword>
<gene>
    <name evidence="4" type="ORF">TMUPMC115_1393</name>
</gene>
<proteinExistence type="predicted"/>
<feature type="domain" description="Mga helix-turn-helix" evidence="3">
    <location>
        <begin position="79"/>
        <end position="162"/>
    </location>
</feature>
<evidence type="ECO:0000256" key="2">
    <source>
        <dbReference type="ARBA" id="ARBA00023163"/>
    </source>
</evidence>
<dbReference type="RefSeq" id="WP_052077203.1">
    <property type="nucleotide sequence ID" value="NZ_JPVU01000151.1"/>
</dbReference>
<comment type="caution">
    <text evidence="4">The sequence shown here is derived from an EMBL/GenBank/DDBJ whole genome shotgun (WGS) entry which is preliminary data.</text>
</comment>
<dbReference type="InterPro" id="IPR007737">
    <property type="entry name" value="Mga_HTH"/>
</dbReference>
<dbReference type="Gene3D" id="1.10.10.10">
    <property type="entry name" value="Winged helix-like DNA-binding domain superfamily/Winged helix DNA-binding domain"/>
    <property type="match status" value="1"/>
</dbReference>
<dbReference type="PANTHER" id="PTHR30185:SF18">
    <property type="entry name" value="TRANSCRIPTIONAL REGULATOR MTLR"/>
    <property type="match status" value="1"/>
</dbReference>
<dbReference type="Proteomes" id="UP000029380">
    <property type="component" value="Unassembled WGS sequence"/>
</dbReference>
<sequence>MQLLDLLDKDHKVQMKVMDYFLQNGPTARVKELNQSIDVSYPTLQKALSVLYTNLRNFNNKANLVKKTSDTFLLVLPSNFSVKHFFYTYLEQSLNYKLLTSLFYEKEISITKLAQKNNLSEASIFRRLKIINRMLAEFDIQFRNKKLIGRQLQIQRFYFQLFYKAVPSDHLTYLNTKDSLNHLINVIKNDFQLHLSQKQEQMLSLQLHVMQRRLDYRQIIKNEIDKNMMQEIEKDPFYQELKNILMRFLSRFALPGADNEAVHLYLFLLVKGFYHKKINGGKILLFYIIF</sequence>
<evidence type="ECO:0000256" key="1">
    <source>
        <dbReference type="ARBA" id="ARBA00023015"/>
    </source>
</evidence>
<dbReference type="InterPro" id="IPR050661">
    <property type="entry name" value="BglG_antiterminators"/>
</dbReference>
<reference evidence="4 5" key="1">
    <citation type="submission" date="2014-08" db="EMBL/GenBank/DDBJ databases">
        <title>Genome sequence of Tetragenococcus muriaticus.</title>
        <authorList>
            <person name="Chuea-nongthon C."/>
            <person name="Rodtong S."/>
            <person name="Yongsawatdigul J."/>
            <person name="Steele J.L."/>
            <person name="Liu X.-y."/>
            <person name="Speers J."/>
            <person name="Glasner J.D."/>
            <person name="Neeno-Eckwall E.C."/>
        </authorList>
    </citation>
    <scope>NUCLEOTIDE SEQUENCE [LARGE SCALE GENOMIC DNA]</scope>
    <source>
        <strain evidence="4 5">PMC-11-5</strain>
    </source>
</reference>
<evidence type="ECO:0000259" key="3">
    <source>
        <dbReference type="Pfam" id="PF05043"/>
    </source>
</evidence>